<keyword evidence="2 3" id="KW-0472">Membrane</keyword>
<dbReference type="GO" id="GO:0016020">
    <property type="term" value="C:membrane"/>
    <property type="evidence" value="ECO:0007669"/>
    <property type="project" value="InterPro"/>
</dbReference>
<feature type="transmembrane region" description="Helical" evidence="3">
    <location>
        <begin position="402"/>
        <end position="421"/>
    </location>
</feature>
<dbReference type="Proteomes" id="UP000190285">
    <property type="component" value="Unassembled WGS sequence"/>
</dbReference>
<sequence length="516" mass="58290">MFRILRDRILGKKSQRIATTVEDFQLSKSLEDNIDMFKKIFNNDGTIIFREFESKDSSLKCCLIFVDGMVNRDIINENIIEPIFKIEPKEFNTSKRSIDILKNKIVVSSGVKIEKDVYNLISICLYGDTILLVDGMKEALLVESKGWTTRPISEPSSERIVRGPREGFNEAIITNLTLIRRKIRSSQLKFEFRELGTRTRTKICICYVEGIANKKILEELKRRLNDIEIDGILESGYVEELIEDSPLSPFATVGNTERPDIVAANLLEGRIALVVDGTPHVLTFPYLFLEYFQANEDYYNRFIYASINRIIRIVGFFLSTSVPAVYVALTTFHQEMIPTPLLLSISAAREGVPFPTIVEALLMLFAFEVLRESGVRLPKPAGGTISFVGALILGQSAVNARIVSAPIVIVTALTGISNFLVPKMIGALIIIRLIFLLLSAFLGLYGYIFGVIGLFIHLMSIRSFGIPYMLNIGSLQKQDIKDTAIRAPWWVMYLRPKLIGDNDKVRQTNDGFHEKR</sequence>
<dbReference type="PANTHER" id="PTHR22550">
    <property type="entry name" value="SPORE GERMINATION PROTEIN"/>
    <property type="match status" value="1"/>
</dbReference>
<dbReference type="GO" id="GO:0009847">
    <property type="term" value="P:spore germination"/>
    <property type="evidence" value="ECO:0007669"/>
    <property type="project" value="InterPro"/>
</dbReference>
<proteinExistence type="inferred from homology"/>
<feature type="transmembrane region" description="Helical" evidence="3">
    <location>
        <begin position="433"/>
        <end position="459"/>
    </location>
</feature>
<name>A0A1T5MB77_9FIRM</name>
<keyword evidence="3" id="KW-0812">Transmembrane</keyword>
<dbReference type="PANTHER" id="PTHR22550:SF5">
    <property type="entry name" value="LEUCINE ZIPPER PROTEIN 4"/>
    <property type="match status" value="1"/>
</dbReference>
<dbReference type="OrthoDB" id="9772630at2"/>
<dbReference type="InterPro" id="IPR004995">
    <property type="entry name" value="Spore_Ger"/>
</dbReference>
<accession>A0A1T5MB77</accession>
<keyword evidence="3" id="KW-1133">Transmembrane helix</keyword>
<dbReference type="EMBL" id="FUZT01000013">
    <property type="protein sequence ID" value="SKC85470.1"/>
    <property type="molecule type" value="Genomic_DNA"/>
</dbReference>
<evidence type="ECO:0000256" key="2">
    <source>
        <dbReference type="ARBA" id="ARBA00023136"/>
    </source>
</evidence>
<organism evidence="4 5">
    <name type="scientific">Maledivibacter halophilus</name>
    <dbReference type="NCBI Taxonomy" id="36842"/>
    <lineage>
        <taxon>Bacteria</taxon>
        <taxon>Bacillati</taxon>
        <taxon>Bacillota</taxon>
        <taxon>Clostridia</taxon>
        <taxon>Peptostreptococcales</taxon>
        <taxon>Caminicellaceae</taxon>
        <taxon>Maledivibacter</taxon>
    </lineage>
</organism>
<dbReference type="Pfam" id="PF03323">
    <property type="entry name" value="GerA"/>
    <property type="match status" value="1"/>
</dbReference>
<protein>
    <submittedName>
        <fullName evidence="4">Spore germination protein KA</fullName>
    </submittedName>
</protein>
<gene>
    <name evidence="4" type="ORF">SAMN02194393_04364</name>
</gene>
<dbReference type="RefSeq" id="WP_079494644.1">
    <property type="nucleotide sequence ID" value="NZ_FUZT01000013.1"/>
</dbReference>
<keyword evidence="5" id="KW-1185">Reference proteome</keyword>
<dbReference type="STRING" id="36842.SAMN02194393_04364"/>
<feature type="transmembrane region" description="Helical" evidence="3">
    <location>
        <begin position="310"/>
        <end position="332"/>
    </location>
</feature>
<dbReference type="AlphaFoldDB" id="A0A1T5MB77"/>
<evidence type="ECO:0000313" key="5">
    <source>
        <dbReference type="Proteomes" id="UP000190285"/>
    </source>
</evidence>
<dbReference type="InterPro" id="IPR050768">
    <property type="entry name" value="UPF0353/GerABKA_families"/>
</dbReference>
<comment type="similarity">
    <text evidence="1">Belongs to the GerABKA family.</text>
</comment>
<reference evidence="4 5" key="1">
    <citation type="submission" date="2017-02" db="EMBL/GenBank/DDBJ databases">
        <authorList>
            <person name="Peterson S.W."/>
        </authorList>
    </citation>
    <scope>NUCLEOTIDE SEQUENCE [LARGE SCALE GENOMIC DNA]</scope>
    <source>
        <strain evidence="4 5">M1</strain>
    </source>
</reference>
<evidence type="ECO:0000256" key="3">
    <source>
        <dbReference type="SAM" id="Phobius"/>
    </source>
</evidence>
<evidence type="ECO:0000313" key="4">
    <source>
        <dbReference type="EMBL" id="SKC85470.1"/>
    </source>
</evidence>
<dbReference type="PIRSF" id="PIRSF005690">
    <property type="entry name" value="GerBA"/>
    <property type="match status" value="1"/>
</dbReference>
<evidence type="ECO:0000256" key="1">
    <source>
        <dbReference type="ARBA" id="ARBA00005278"/>
    </source>
</evidence>